<dbReference type="EMBL" id="SLXK01000001">
    <property type="protein sequence ID" value="TCP32196.1"/>
    <property type="molecule type" value="Genomic_DNA"/>
</dbReference>
<protein>
    <submittedName>
        <fullName evidence="2">Uncharacterized protein</fullName>
    </submittedName>
</protein>
<proteinExistence type="predicted"/>
<gene>
    <name evidence="2" type="ORF">EV207_101174</name>
</gene>
<comment type="caution">
    <text evidence="2">The sequence shown here is derived from an EMBL/GenBank/DDBJ whole genome shotgun (WGS) entry which is preliminary data.</text>
</comment>
<evidence type="ECO:0000256" key="1">
    <source>
        <dbReference type="SAM" id="MobiDB-lite"/>
    </source>
</evidence>
<keyword evidence="3" id="KW-1185">Reference proteome</keyword>
<organism evidence="2 3">
    <name type="scientific">Scopulibacillus darangshiensis</name>
    <dbReference type="NCBI Taxonomy" id="442528"/>
    <lineage>
        <taxon>Bacteria</taxon>
        <taxon>Bacillati</taxon>
        <taxon>Bacillota</taxon>
        <taxon>Bacilli</taxon>
        <taxon>Bacillales</taxon>
        <taxon>Sporolactobacillaceae</taxon>
        <taxon>Scopulibacillus</taxon>
    </lineage>
</organism>
<accession>A0A4V2SNR6</accession>
<dbReference type="AlphaFoldDB" id="A0A4V2SNR6"/>
<sequence>MNIDANEVIQSLGQKISQLEVDNAVKDVYIRKLEKDIAEIKESMTKTEMPQTAKSEPAVDATKP</sequence>
<evidence type="ECO:0000313" key="2">
    <source>
        <dbReference type="EMBL" id="TCP32196.1"/>
    </source>
</evidence>
<name>A0A4V2SNR6_9BACL</name>
<feature type="region of interest" description="Disordered" evidence="1">
    <location>
        <begin position="44"/>
        <end position="64"/>
    </location>
</feature>
<dbReference type="RefSeq" id="WP_132742698.1">
    <property type="nucleotide sequence ID" value="NZ_SLXK01000001.1"/>
</dbReference>
<evidence type="ECO:0000313" key="3">
    <source>
        <dbReference type="Proteomes" id="UP000295416"/>
    </source>
</evidence>
<reference evidence="2 3" key="1">
    <citation type="submission" date="2019-03" db="EMBL/GenBank/DDBJ databases">
        <title>Genomic Encyclopedia of Type Strains, Phase IV (KMG-IV): sequencing the most valuable type-strain genomes for metagenomic binning, comparative biology and taxonomic classification.</title>
        <authorList>
            <person name="Goeker M."/>
        </authorList>
    </citation>
    <scope>NUCLEOTIDE SEQUENCE [LARGE SCALE GENOMIC DNA]</scope>
    <source>
        <strain evidence="2 3">DSM 19377</strain>
    </source>
</reference>
<dbReference type="Proteomes" id="UP000295416">
    <property type="component" value="Unassembled WGS sequence"/>
</dbReference>